<feature type="compositionally biased region" description="Polar residues" evidence="7">
    <location>
        <begin position="173"/>
        <end position="188"/>
    </location>
</feature>
<evidence type="ECO:0000256" key="1">
    <source>
        <dbReference type="ARBA" id="ARBA00004245"/>
    </source>
</evidence>
<proteinExistence type="inferred from homology"/>
<evidence type="ECO:0000313" key="9">
    <source>
        <dbReference type="Proteomes" id="UP001516400"/>
    </source>
</evidence>
<feature type="region of interest" description="Disordered" evidence="7">
    <location>
        <begin position="358"/>
        <end position="495"/>
    </location>
</feature>
<keyword evidence="4 6" id="KW-0175">Coiled coil</keyword>
<name>A0ABD2PFD1_9CUCU</name>
<feature type="region of interest" description="Disordered" evidence="7">
    <location>
        <begin position="766"/>
        <end position="851"/>
    </location>
</feature>
<dbReference type="Pfam" id="PF05672">
    <property type="entry name" value="MAP7"/>
    <property type="match status" value="1"/>
</dbReference>
<feature type="compositionally biased region" description="Basic and acidic residues" evidence="7">
    <location>
        <begin position="189"/>
        <end position="199"/>
    </location>
</feature>
<accession>A0ABD2PFD1</accession>
<evidence type="ECO:0000256" key="5">
    <source>
        <dbReference type="ARBA" id="ARBA00023212"/>
    </source>
</evidence>
<evidence type="ECO:0000256" key="7">
    <source>
        <dbReference type="SAM" id="MobiDB-lite"/>
    </source>
</evidence>
<dbReference type="PANTHER" id="PTHR15073">
    <property type="entry name" value="MICROTUBULE-ASSOCIATED PROTEIN"/>
    <property type="match status" value="1"/>
</dbReference>
<dbReference type="GO" id="GO:0005856">
    <property type="term" value="C:cytoskeleton"/>
    <property type="evidence" value="ECO:0007669"/>
    <property type="project" value="UniProtKB-SubCell"/>
</dbReference>
<feature type="compositionally biased region" description="Basic and acidic residues" evidence="7">
    <location>
        <begin position="472"/>
        <end position="483"/>
    </location>
</feature>
<reference evidence="8 9" key="1">
    <citation type="journal article" date="2021" name="BMC Biol.">
        <title>Horizontally acquired antibacterial genes associated with adaptive radiation of ladybird beetles.</title>
        <authorList>
            <person name="Li H.S."/>
            <person name="Tang X.F."/>
            <person name="Huang Y.H."/>
            <person name="Xu Z.Y."/>
            <person name="Chen M.L."/>
            <person name="Du X.Y."/>
            <person name="Qiu B.Y."/>
            <person name="Chen P.T."/>
            <person name="Zhang W."/>
            <person name="Slipinski A."/>
            <person name="Escalona H.E."/>
            <person name="Waterhouse R.M."/>
            <person name="Zwick A."/>
            <person name="Pang H."/>
        </authorList>
    </citation>
    <scope>NUCLEOTIDE SEQUENCE [LARGE SCALE GENOMIC DNA]</scope>
    <source>
        <strain evidence="8">SYSU2018</strain>
    </source>
</reference>
<evidence type="ECO:0000256" key="2">
    <source>
        <dbReference type="ARBA" id="ARBA00007525"/>
    </source>
</evidence>
<comment type="caution">
    <text evidence="8">The sequence shown here is derived from an EMBL/GenBank/DDBJ whole genome shotgun (WGS) entry which is preliminary data.</text>
</comment>
<dbReference type="InterPro" id="IPR051483">
    <property type="entry name" value="MAP7_domain-containing"/>
</dbReference>
<evidence type="ECO:0000256" key="3">
    <source>
        <dbReference type="ARBA" id="ARBA00022490"/>
    </source>
</evidence>
<feature type="compositionally biased region" description="Low complexity" evidence="7">
    <location>
        <begin position="242"/>
        <end position="257"/>
    </location>
</feature>
<feature type="compositionally biased region" description="Low complexity" evidence="7">
    <location>
        <begin position="359"/>
        <end position="387"/>
    </location>
</feature>
<dbReference type="InterPro" id="IPR008604">
    <property type="entry name" value="MAP7_fam"/>
</dbReference>
<evidence type="ECO:0000313" key="8">
    <source>
        <dbReference type="EMBL" id="KAL3289487.1"/>
    </source>
</evidence>
<protein>
    <submittedName>
        <fullName evidence="8">Uncharacterized protein</fullName>
    </submittedName>
</protein>
<comment type="similarity">
    <text evidence="2">Belongs to the MAP7 family.</text>
</comment>
<evidence type="ECO:0000256" key="4">
    <source>
        <dbReference type="ARBA" id="ARBA00023054"/>
    </source>
</evidence>
<dbReference type="Proteomes" id="UP001516400">
    <property type="component" value="Unassembled WGS sequence"/>
</dbReference>
<keyword evidence="3" id="KW-0963">Cytoplasm</keyword>
<keyword evidence="5" id="KW-0206">Cytoskeleton</keyword>
<feature type="compositionally biased region" description="Polar residues" evidence="7">
    <location>
        <begin position="484"/>
        <end position="495"/>
    </location>
</feature>
<evidence type="ECO:0000256" key="6">
    <source>
        <dbReference type="SAM" id="Coils"/>
    </source>
</evidence>
<feature type="compositionally biased region" description="Basic residues" evidence="7">
    <location>
        <begin position="388"/>
        <end position="400"/>
    </location>
</feature>
<dbReference type="PANTHER" id="PTHR15073:SF18">
    <property type="entry name" value="ENSCONSIN, ISOFORM F"/>
    <property type="match status" value="1"/>
</dbReference>
<feature type="compositionally biased region" description="Basic and acidic residues" evidence="7">
    <location>
        <begin position="766"/>
        <end position="793"/>
    </location>
</feature>
<organism evidence="8 9">
    <name type="scientific">Cryptolaemus montrouzieri</name>
    <dbReference type="NCBI Taxonomy" id="559131"/>
    <lineage>
        <taxon>Eukaryota</taxon>
        <taxon>Metazoa</taxon>
        <taxon>Ecdysozoa</taxon>
        <taxon>Arthropoda</taxon>
        <taxon>Hexapoda</taxon>
        <taxon>Insecta</taxon>
        <taxon>Pterygota</taxon>
        <taxon>Neoptera</taxon>
        <taxon>Endopterygota</taxon>
        <taxon>Coleoptera</taxon>
        <taxon>Polyphaga</taxon>
        <taxon>Cucujiformia</taxon>
        <taxon>Coccinelloidea</taxon>
        <taxon>Coccinellidae</taxon>
        <taxon>Scymninae</taxon>
        <taxon>Scymnini</taxon>
        <taxon>Cryptolaemus</taxon>
    </lineage>
</organism>
<dbReference type="AlphaFoldDB" id="A0ABD2PFD1"/>
<dbReference type="EMBL" id="JABFTP020000186">
    <property type="protein sequence ID" value="KAL3289487.1"/>
    <property type="molecule type" value="Genomic_DNA"/>
</dbReference>
<feature type="compositionally biased region" description="Polar residues" evidence="7">
    <location>
        <begin position="808"/>
        <end position="817"/>
    </location>
</feature>
<feature type="region of interest" description="Disordered" evidence="7">
    <location>
        <begin position="173"/>
        <end position="333"/>
    </location>
</feature>
<comment type="subcellular location">
    <subcellularLocation>
        <location evidence="1">Cytoplasm</location>
        <location evidence="1">Cytoskeleton</location>
    </subcellularLocation>
</comment>
<sequence length="851" mass="95556">MSDSITQLRAILVSTLSAENVSSRDLRKVFSINKNKVILERNHVVDKDVRLRILKEKQNEERQRKLEEIRAQAFAAQRFKEQKEQERRQRLEEMRIKEEMRRQQVEERKRAINEAERDRLESILRRNQQRENRLETKKRNERSSIVFAFGSSTPRNLDPNDLSSSFWGHRRATSTQNITSCNSNSFTRRGTDRDVENGSKKRATSAGGLERAGDSSLPTTPAGCASGYLGRRRTDLMPTIPSRDSLSSASRKSLSHSPGRAYSMTRLDQLARPRLRPDLPALNESASPFRPLSHRPHHQSSVTRSMSHLAVSRAMPIQMQPRKTLSKSDSRSMDQLSYGPLIVPRTTRASQLRQNKLLASSNASDASSRPSSSMSHQSTTSVTSSVSVRHRPSSGPRKPRPASIAVTGVSINQERKGDITKPPLPKRRSITKSTEKVSKSKPSTGENTPKPLVSPTSTELGVIVSNLNGDIGEAHEKPPDTKLEAQQSAPKEVNSAQEVATDILLDLGSASVIQNGSIAQQPQISNITSIPVENKSETDSHSEVTQLKKTIVDKSENLPQVDDTKVTDNRLASEEAVENVEATLVEITETNSSQNKELISSMTNEINDSNVGKRMSTLLIDNEITASQVGREMSTSLIGTELTASQVGKEMSTSLIGSDMTASQIKAKISTEEEAKAAIAERRRLAKEEAARKAEQERLRIEAEQKAELERQRQEEEQVRLLIEAQRAAEEQRLNEAIMEAKKKEEEEQQRREEEARLKALKEEADKKARLEAEKQKVEQQERLIKEEKEREARRKRVEAIMLRTRGKQNANNQQNSEDTESKSENKINGTKPIDEQNGPNVVKEERVDNM</sequence>
<gene>
    <name evidence="8" type="ORF">HHI36_022908</name>
</gene>
<feature type="coiled-coil region" evidence="6">
    <location>
        <begin position="52"/>
        <end position="140"/>
    </location>
</feature>
<keyword evidence="9" id="KW-1185">Reference proteome</keyword>